<evidence type="ECO:0000313" key="1">
    <source>
        <dbReference type="EMBL" id="MDQ1149102.1"/>
    </source>
</evidence>
<name>A0ABU0U2C4_9SPHI</name>
<reference evidence="1 2" key="1">
    <citation type="submission" date="2023-07" db="EMBL/GenBank/DDBJ databases">
        <title>Functional and genomic diversity of the sorghum phyllosphere microbiome.</title>
        <authorList>
            <person name="Shade A."/>
        </authorList>
    </citation>
    <scope>NUCLEOTIDE SEQUENCE [LARGE SCALE GENOMIC DNA]</scope>
    <source>
        <strain evidence="1 2">SORGH_AS_0892</strain>
    </source>
</reference>
<evidence type="ECO:0000313" key="2">
    <source>
        <dbReference type="Proteomes" id="UP001244640"/>
    </source>
</evidence>
<gene>
    <name evidence="1" type="ORF">QE382_001086</name>
</gene>
<proteinExistence type="predicted"/>
<accession>A0ABU0U2C4</accession>
<protein>
    <submittedName>
        <fullName evidence="1">Uncharacterized protein</fullName>
    </submittedName>
</protein>
<keyword evidence="2" id="KW-1185">Reference proteome</keyword>
<organism evidence="1 2">
    <name type="scientific">Sphingobacterium zeae</name>
    <dbReference type="NCBI Taxonomy" id="1776859"/>
    <lineage>
        <taxon>Bacteria</taxon>
        <taxon>Pseudomonadati</taxon>
        <taxon>Bacteroidota</taxon>
        <taxon>Sphingobacteriia</taxon>
        <taxon>Sphingobacteriales</taxon>
        <taxon>Sphingobacteriaceae</taxon>
        <taxon>Sphingobacterium</taxon>
    </lineage>
</organism>
<comment type="caution">
    <text evidence="1">The sequence shown here is derived from an EMBL/GenBank/DDBJ whole genome shotgun (WGS) entry which is preliminary data.</text>
</comment>
<sequence length="52" mass="6405">MYLYLLSTILSDAFPYLLKTTHKRFEHTYVMIKYYLNEVTIVNLKKNINFLW</sequence>
<dbReference type="EMBL" id="JAUTBA010000001">
    <property type="protein sequence ID" value="MDQ1149102.1"/>
    <property type="molecule type" value="Genomic_DNA"/>
</dbReference>
<dbReference type="Proteomes" id="UP001244640">
    <property type="component" value="Unassembled WGS sequence"/>
</dbReference>